<dbReference type="AlphaFoldDB" id="A0A9J6ANQ3"/>
<evidence type="ECO:0000313" key="2">
    <source>
        <dbReference type="Proteomes" id="UP000824120"/>
    </source>
</evidence>
<dbReference type="PANTHER" id="PTHR15140">
    <property type="entry name" value="TUBULIN-SPECIFIC CHAPERONE E"/>
    <property type="match status" value="1"/>
</dbReference>
<proteinExistence type="predicted"/>
<accession>A0A9J6ANQ3</accession>
<comment type="caution">
    <text evidence="1">The sequence shown here is derived from an EMBL/GenBank/DDBJ whole genome shotgun (WGS) entry which is preliminary data.</text>
</comment>
<keyword evidence="2" id="KW-1185">Reference proteome</keyword>
<gene>
    <name evidence="1" type="ORF">H5410_010905</name>
</gene>
<dbReference type="PANTHER" id="PTHR15140:SF37">
    <property type="entry name" value="UBIQUITIN-LIKE DOMAIN-CONTAINING PROTEIN"/>
    <property type="match status" value="1"/>
</dbReference>
<dbReference type="EMBL" id="JACXVP010000002">
    <property type="protein sequence ID" value="KAG5625687.1"/>
    <property type="molecule type" value="Genomic_DNA"/>
</dbReference>
<protein>
    <submittedName>
        <fullName evidence="1">Uncharacterized protein</fullName>
    </submittedName>
</protein>
<evidence type="ECO:0000313" key="1">
    <source>
        <dbReference type="EMBL" id="KAG5625687.1"/>
    </source>
</evidence>
<sequence length="292" mass="33250">MVTFPGKTWQLLRSCPISKCSNSNNNSFYGDVWKLNDDVQFKQLKFLLLDNVYIKRWEASSDNFPNLRRLVLQLMCHLDRIPLEFVDICTLESIELYFSLNLLKSAREIEEEVNSVVGYDFLHVGIYDDYYELVKKRGGKAFASFKQVSVLPLQVGMQNSALGVVLETSHFSSSVVALPAATSDCFRAIVRQNGQYGVCINHESMHLRWKLWLQFVSNLQFSPVLNLSKHTAHSEVSSVLSLSVSSTLYRKQGSFFKSSSDIFVLPPLLLLLRTTRPFSAVCLIKDLPCMQK</sequence>
<reference evidence="1 2" key="1">
    <citation type="submission" date="2020-09" db="EMBL/GenBank/DDBJ databases">
        <title>De no assembly of potato wild relative species, Solanum commersonii.</title>
        <authorList>
            <person name="Cho K."/>
        </authorList>
    </citation>
    <scope>NUCLEOTIDE SEQUENCE [LARGE SCALE GENOMIC DNA]</scope>
    <source>
        <strain evidence="1">LZ3.2</strain>
        <tissue evidence="1">Leaf</tissue>
    </source>
</reference>
<organism evidence="1 2">
    <name type="scientific">Solanum commersonii</name>
    <name type="common">Commerson's wild potato</name>
    <name type="synonym">Commerson's nightshade</name>
    <dbReference type="NCBI Taxonomy" id="4109"/>
    <lineage>
        <taxon>Eukaryota</taxon>
        <taxon>Viridiplantae</taxon>
        <taxon>Streptophyta</taxon>
        <taxon>Embryophyta</taxon>
        <taxon>Tracheophyta</taxon>
        <taxon>Spermatophyta</taxon>
        <taxon>Magnoliopsida</taxon>
        <taxon>eudicotyledons</taxon>
        <taxon>Gunneridae</taxon>
        <taxon>Pentapetalae</taxon>
        <taxon>asterids</taxon>
        <taxon>lamiids</taxon>
        <taxon>Solanales</taxon>
        <taxon>Solanaceae</taxon>
        <taxon>Solanoideae</taxon>
        <taxon>Solaneae</taxon>
        <taxon>Solanum</taxon>
    </lineage>
</organism>
<dbReference type="OrthoDB" id="1699485at2759"/>
<name>A0A9J6ANQ3_SOLCO</name>
<dbReference type="Proteomes" id="UP000824120">
    <property type="component" value="Chromosome 2"/>
</dbReference>